<dbReference type="Proteomes" id="UP000326759">
    <property type="component" value="Unassembled WGS sequence"/>
</dbReference>
<accession>A0A5N5SMR6</accession>
<evidence type="ECO:0000256" key="1">
    <source>
        <dbReference type="SAM" id="MobiDB-lite"/>
    </source>
</evidence>
<evidence type="ECO:0000313" key="3">
    <source>
        <dbReference type="Proteomes" id="UP000326759"/>
    </source>
</evidence>
<reference evidence="2 3" key="1">
    <citation type="journal article" date="2019" name="PLoS Biol.">
        <title>Sex chromosomes control vertical transmission of feminizing Wolbachia symbionts in an isopod.</title>
        <authorList>
            <person name="Becking T."/>
            <person name="Chebbi M.A."/>
            <person name="Giraud I."/>
            <person name="Moumen B."/>
            <person name="Laverre T."/>
            <person name="Caubet Y."/>
            <person name="Peccoud J."/>
            <person name="Gilbert C."/>
            <person name="Cordaux R."/>
        </authorList>
    </citation>
    <scope>NUCLEOTIDE SEQUENCE [LARGE SCALE GENOMIC DNA]</scope>
    <source>
        <strain evidence="2">ANa2</strain>
        <tissue evidence="2">Whole body excluding digestive tract and cuticle</tissue>
    </source>
</reference>
<gene>
    <name evidence="2" type="ORF">Anas_00462</name>
</gene>
<dbReference type="AlphaFoldDB" id="A0A5N5SMR6"/>
<feature type="region of interest" description="Disordered" evidence="1">
    <location>
        <begin position="1"/>
        <end position="25"/>
    </location>
</feature>
<name>A0A5N5SMR6_9CRUS</name>
<proteinExistence type="predicted"/>
<keyword evidence="3" id="KW-1185">Reference proteome</keyword>
<dbReference type="EMBL" id="SEYY01022778">
    <property type="protein sequence ID" value="KAB7495296.1"/>
    <property type="molecule type" value="Genomic_DNA"/>
</dbReference>
<sequence length="284" mass="32733">MNIESNNLDAVTDHSDTNEELNTDQPVTVKGPIIQIKKNIEANIEDKQCNLNNLVNNEKRKPENSKEIVVKTEHPSSSKTSKDILKLKSRRKSKENIVRVKNKFSETSLEYISSELKGAIFSGWINEREYIDNLKSYRDIVEIDEWESDLTQKLKQVMKGVRGVMEGTKWINITVPSSHTPCYCLWVLLDTAPIPGHYWMQISDITCNDPQFGLKFTLKTIREIHPFDGESKEERMKRLKGEMSPDEWKEWALSLVNFDLKSLLTSTMNLLTPSNIGQGFRENE</sequence>
<dbReference type="OrthoDB" id="6362496at2759"/>
<protein>
    <submittedName>
        <fullName evidence="2">Uncharacterized protein</fullName>
    </submittedName>
</protein>
<feature type="region of interest" description="Disordered" evidence="1">
    <location>
        <begin position="61"/>
        <end position="86"/>
    </location>
</feature>
<evidence type="ECO:0000313" key="2">
    <source>
        <dbReference type="EMBL" id="KAB7495296.1"/>
    </source>
</evidence>
<comment type="caution">
    <text evidence="2">The sequence shown here is derived from an EMBL/GenBank/DDBJ whole genome shotgun (WGS) entry which is preliminary data.</text>
</comment>
<organism evidence="2 3">
    <name type="scientific">Armadillidium nasatum</name>
    <dbReference type="NCBI Taxonomy" id="96803"/>
    <lineage>
        <taxon>Eukaryota</taxon>
        <taxon>Metazoa</taxon>
        <taxon>Ecdysozoa</taxon>
        <taxon>Arthropoda</taxon>
        <taxon>Crustacea</taxon>
        <taxon>Multicrustacea</taxon>
        <taxon>Malacostraca</taxon>
        <taxon>Eumalacostraca</taxon>
        <taxon>Peracarida</taxon>
        <taxon>Isopoda</taxon>
        <taxon>Oniscidea</taxon>
        <taxon>Crinocheta</taxon>
        <taxon>Armadillidiidae</taxon>
        <taxon>Armadillidium</taxon>
    </lineage>
</organism>